<dbReference type="EMBL" id="JBHTOP010000007">
    <property type="protein sequence ID" value="MFD1671345.1"/>
    <property type="molecule type" value="Genomic_DNA"/>
</dbReference>
<dbReference type="SUPFAM" id="SSF53850">
    <property type="entry name" value="Periplasmic binding protein-like II"/>
    <property type="match status" value="1"/>
</dbReference>
<keyword evidence="2" id="KW-0805">Transcription regulation</keyword>
<dbReference type="InterPro" id="IPR036390">
    <property type="entry name" value="WH_DNA-bd_sf"/>
</dbReference>
<evidence type="ECO:0000256" key="1">
    <source>
        <dbReference type="ARBA" id="ARBA00009437"/>
    </source>
</evidence>
<evidence type="ECO:0000313" key="7">
    <source>
        <dbReference type="Proteomes" id="UP001597267"/>
    </source>
</evidence>
<comment type="similarity">
    <text evidence="1">Belongs to the LysR transcriptional regulatory family.</text>
</comment>
<sequence length="292" mass="33007">MDPLKLITFLDLAETLSYTETAERLYISQATVSKHILALEKSLDVALFIRDHHSVKLTDVGKTLIPLAKRVVTANDDLLHGIDQVKENRELTLNIHTIPSIGQYPAFSLITDFMKQYPEVRLNLAEAEAETLVPSLERHTSDIVFMRIFDLAKCHYDRLVQATDHFVVVLPKTHQLANRQTVSMAELAGESFLQLDETTNLYEPAMRLIRSVDPDTEVQYKGKHIDLILDMIKGGLGVSIVMANSVHLQDHADLVAVSLTPEVKSLLAFVRPLRNHSKASQMFWDYCQQHAK</sequence>
<keyword evidence="4" id="KW-0804">Transcription</keyword>
<feature type="domain" description="HTH lysR-type" evidence="5">
    <location>
        <begin position="1"/>
        <end position="58"/>
    </location>
</feature>
<evidence type="ECO:0000313" key="6">
    <source>
        <dbReference type="EMBL" id="MFD1671345.1"/>
    </source>
</evidence>
<dbReference type="PRINTS" id="PR00039">
    <property type="entry name" value="HTHLYSR"/>
</dbReference>
<dbReference type="RefSeq" id="WP_164507061.1">
    <property type="nucleotide sequence ID" value="NZ_JBHTOP010000007.1"/>
</dbReference>
<organism evidence="6 7">
    <name type="scientific">Agrilactobacillus yilanensis</name>
    <dbReference type="NCBI Taxonomy" id="2485997"/>
    <lineage>
        <taxon>Bacteria</taxon>
        <taxon>Bacillati</taxon>
        <taxon>Bacillota</taxon>
        <taxon>Bacilli</taxon>
        <taxon>Lactobacillales</taxon>
        <taxon>Lactobacillaceae</taxon>
        <taxon>Agrilactobacillus</taxon>
    </lineage>
</organism>
<gene>
    <name evidence="6" type="ORF">ACFQ5M_04475</name>
</gene>
<dbReference type="PANTHER" id="PTHR30346:SF0">
    <property type="entry name" value="HCA OPERON TRANSCRIPTIONAL ACTIVATOR HCAR"/>
    <property type="match status" value="1"/>
</dbReference>
<dbReference type="InterPro" id="IPR005119">
    <property type="entry name" value="LysR_subst-bd"/>
</dbReference>
<dbReference type="Pfam" id="PF00126">
    <property type="entry name" value="HTH_1"/>
    <property type="match status" value="1"/>
</dbReference>
<comment type="caution">
    <text evidence="6">The sequence shown here is derived from an EMBL/GenBank/DDBJ whole genome shotgun (WGS) entry which is preliminary data.</text>
</comment>
<dbReference type="SUPFAM" id="SSF46785">
    <property type="entry name" value="Winged helix' DNA-binding domain"/>
    <property type="match status" value="1"/>
</dbReference>
<evidence type="ECO:0000256" key="2">
    <source>
        <dbReference type="ARBA" id="ARBA00023015"/>
    </source>
</evidence>
<dbReference type="InterPro" id="IPR036388">
    <property type="entry name" value="WH-like_DNA-bd_sf"/>
</dbReference>
<dbReference type="Proteomes" id="UP001597267">
    <property type="component" value="Unassembled WGS sequence"/>
</dbReference>
<evidence type="ECO:0000259" key="5">
    <source>
        <dbReference type="PROSITE" id="PS50931"/>
    </source>
</evidence>
<name>A0ABW4J7C3_9LACO</name>
<reference evidence="7" key="1">
    <citation type="journal article" date="2019" name="Int. J. Syst. Evol. Microbiol.">
        <title>The Global Catalogue of Microorganisms (GCM) 10K type strain sequencing project: providing services to taxonomists for standard genome sequencing and annotation.</title>
        <authorList>
            <consortium name="The Broad Institute Genomics Platform"/>
            <consortium name="The Broad Institute Genome Sequencing Center for Infectious Disease"/>
            <person name="Wu L."/>
            <person name="Ma J."/>
        </authorList>
    </citation>
    <scope>NUCLEOTIDE SEQUENCE [LARGE SCALE GENOMIC DNA]</scope>
    <source>
        <strain evidence="7">CCM 8896</strain>
    </source>
</reference>
<dbReference type="Gene3D" id="3.40.190.290">
    <property type="match status" value="1"/>
</dbReference>
<dbReference type="Gene3D" id="1.10.10.10">
    <property type="entry name" value="Winged helix-like DNA-binding domain superfamily/Winged helix DNA-binding domain"/>
    <property type="match status" value="1"/>
</dbReference>
<evidence type="ECO:0000256" key="3">
    <source>
        <dbReference type="ARBA" id="ARBA00023125"/>
    </source>
</evidence>
<protein>
    <submittedName>
        <fullName evidence="6">LysR family transcriptional regulator</fullName>
    </submittedName>
</protein>
<dbReference type="InterPro" id="IPR000847">
    <property type="entry name" value="LysR_HTH_N"/>
</dbReference>
<accession>A0ABW4J7C3</accession>
<keyword evidence="7" id="KW-1185">Reference proteome</keyword>
<dbReference type="Pfam" id="PF03466">
    <property type="entry name" value="LysR_substrate"/>
    <property type="match status" value="1"/>
</dbReference>
<evidence type="ECO:0000256" key="4">
    <source>
        <dbReference type="ARBA" id="ARBA00023163"/>
    </source>
</evidence>
<dbReference type="PANTHER" id="PTHR30346">
    <property type="entry name" value="TRANSCRIPTIONAL DUAL REGULATOR HCAR-RELATED"/>
    <property type="match status" value="1"/>
</dbReference>
<dbReference type="CDD" id="cd05466">
    <property type="entry name" value="PBP2_LTTR_substrate"/>
    <property type="match status" value="1"/>
</dbReference>
<proteinExistence type="inferred from homology"/>
<dbReference type="PROSITE" id="PS50931">
    <property type="entry name" value="HTH_LYSR"/>
    <property type="match status" value="1"/>
</dbReference>
<keyword evidence="3" id="KW-0238">DNA-binding</keyword>